<dbReference type="EMBL" id="DMVW01000101">
    <property type="protein sequence ID" value="HAR52345.1"/>
    <property type="molecule type" value="Genomic_DNA"/>
</dbReference>
<dbReference type="Proteomes" id="UP000264719">
    <property type="component" value="Unassembled WGS sequence"/>
</dbReference>
<name>A0A348WCT3_9RHOB</name>
<evidence type="ECO:0000313" key="3">
    <source>
        <dbReference type="Proteomes" id="UP000264719"/>
    </source>
</evidence>
<organism evidence="2 3">
    <name type="scientific">Roseovarius nubinhibens</name>
    <dbReference type="NCBI Taxonomy" id="314263"/>
    <lineage>
        <taxon>Bacteria</taxon>
        <taxon>Pseudomonadati</taxon>
        <taxon>Pseudomonadota</taxon>
        <taxon>Alphaproteobacteria</taxon>
        <taxon>Rhodobacterales</taxon>
        <taxon>Roseobacteraceae</taxon>
        <taxon>Roseovarius</taxon>
    </lineage>
</organism>
<keyword evidence="1" id="KW-0812">Transmembrane</keyword>
<evidence type="ECO:0000313" key="2">
    <source>
        <dbReference type="EMBL" id="HAR52345.1"/>
    </source>
</evidence>
<sequence length="40" mass="4534">MKRANGLLIYTTLYLAFLYLPVLLLPLFSFNDGTIVAFPI</sequence>
<feature type="transmembrane region" description="Helical" evidence="1">
    <location>
        <begin position="7"/>
        <end position="28"/>
    </location>
</feature>
<gene>
    <name evidence="2" type="ORF">DCS45_10795</name>
</gene>
<proteinExistence type="predicted"/>
<protein>
    <submittedName>
        <fullName evidence="2">Spermidine/putrescine ABC transporter</fullName>
    </submittedName>
</protein>
<reference evidence="2 3" key="1">
    <citation type="journal article" date="2018" name="Nat. Biotechnol.">
        <title>A standardized bacterial taxonomy based on genome phylogeny substantially revises the tree of life.</title>
        <authorList>
            <person name="Parks D.H."/>
            <person name="Chuvochina M."/>
            <person name="Waite D.W."/>
            <person name="Rinke C."/>
            <person name="Skarshewski A."/>
            <person name="Chaumeil P.A."/>
            <person name="Hugenholtz P."/>
        </authorList>
    </citation>
    <scope>NUCLEOTIDE SEQUENCE [LARGE SCALE GENOMIC DNA]</scope>
    <source>
        <strain evidence="2">UBA9169</strain>
    </source>
</reference>
<comment type="caution">
    <text evidence="2">The sequence shown here is derived from an EMBL/GenBank/DDBJ whole genome shotgun (WGS) entry which is preliminary data.</text>
</comment>
<feature type="non-terminal residue" evidence="2">
    <location>
        <position position="40"/>
    </location>
</feature>
<dbReference type="AlphaFoldDB" id="A0A348WCT3"/>
<evidence type="ECO:0000256" key="1">
    <source>
        <dbReference type="SAM" id="Phobius"/>
    </source>
</evidence>
<keyword evidence="1" id="KW-1133">Transmembrane helix</keyword>
<keyword evidence="1" id="KW-0472">Membrane</keyword>
<accession>A0A348WCT3</accession>